<dbReference type="EMBL" id="CAUYUJ010007369">
    <property type="protein sequence ID" value="CAK0820523.1"/>
    <property type="molecule type" value="Genomic_DNA"/>
</dbReference>
<comment type="caution">
    <text evidence="2">The sequence shown here is derived from an EMBL/GenBank/DDBJ whole genome shotgun (WGS) entry which is preliminary data.</text>
</comment>
<protein>
    <submittedName>
        <fullName evidence="2">Uncharacterized protein</fullName>
    </submittedName>
</protein>
<organism evidence="2 3">
    <name type="scientific">Prorocentrum cordatum</name>
    <dbReference type="NCBI Taxonomy" id="2364126"/>
    <lineage>
        <taxon>Eukaryota</taxon>
        <taxon>Sar</taxon>
        <taxon>Alveolata</taxon>
        <taxon>Dinophyceae</taxon>
        <taxon>Prorocentrales</taxon>
        <taxon>Prorocentraceae</taxon>
        <taxon>Prorocentrum</taxon>
    </lineage>
</organism>
<evidence type="ECO:0000313" key="3">
    <source>
        <dbReference type="Proteomes" id="UP001189429"/>
    </source>
</evidence>
<feature type="region of interest" description="Disordered" evidence="1">
    <location>
        <begin position="1"/>
        <end position="172"/>
    </location>
</feature>
<sequence length="172" mass="17785">MARPSEASGCPAPPPPSDAESAHAGGGERAPSSAALRAAARRPGTQTSRTEARLCGERARPAGSVFHSTSSGGAAASPPQEARRDGGGRTWKRKAPPLRRGAPSVRAAQTAARDLEVCPGAAPPRPAASARHGVRPLRRLPLRRRRPPLYQARGTPLLRSTPAASQKHGVAS</sequence>
<reference evidence="2" key="1">
    <citation type="submission" date="2023-10" db="EMBL/GenBank/DDBJ databases">
        <authorList>
            <person name="Chen Y."/>
            <person name="Shah S."/>
            <person name="Dougan E. K."/>
            <person name="Thang M."/>
            <person name="Chan C."/>
        </authorList>
    </citation>
    <scope>NUCLEOTIDE SEQUENCE [LARGE SCALE GENOMIC DNA]</scope>
</reference>
<proteinExistence type="predicted"/>
<feature type="compositionally biased region" description="Low complexity" evidence="1">
    <location>
        <begin position="29"/>
        <end position="43"/>
    </location>
</feature>
<evidence type="ECO:0000313" key="2">
    <source>
        <dbReference type="EMBL" id="CAK0820523.1"/>
    </source>
</evidence>
<accession>A0ABN9RMX1</accession>
<keyword evidence="3" id="KW-1185">Reference proteome</keyword>
<feature type="compositionally biased region" description="Low complexity" evidence="1">
    <location>
        <begin position="70"/>
        <end position="79"/>
    </location>
</feature>
<feature type="compositionally biased region" description="Basic residues" evidence="1">
    <location>
        <begin position="132"/>
        <end position="147"/>
    </location>
</feature>
<name>A0ABN9RMX1_9DINO</name>
<evidence type="ECO:0000256" key="1">
    <source>
        <dbReference type="SAM" id="MobiDB-lite"/>
    </source>
</evidence>
<feature type="compositionally biased region" description="Basic and acidic residues" evidence="1">
    <location>
        <begin position="50"/>
        <end position="60"/>
    </location>
</feature>
<gene>
    <name evidence="2" type="ORF">PCOR1329_LOCUS22166</name>
</gene>
<dbReference type="Proteomes" id="UP001189429">
    <property type="component" value="Unassembled WGS sequence"/>
</dbReference>
<feature type="compositionally biased region" description="Low complexity" evidence="1">
    <location>
        <begin position="1"/>
        <end position="10"/>
    </location>
</feature>